<feature type="domain" description="Large ribosomal subunit protein uL6 alpha-beta" evidence="7">
    <location>
        <begin position="11"/>
        <end position="82"/>
    </location>
</feature>
<keyword evidence="4 6" id="KW-0694">RNA-binding</keyword>
<evidence type="ECO:0000313" key="9">
    <source>
        <dbReference type="Proteomes" id="UP000177029"/>
    </source>
</evidence>
<proteinExistence type="inferred from homology"/>
<dbReference type="InterPro" id="IPR019906">
    <property type="entry name" value="Ribosomal_uL6_bac-type"/>
</dbReference>
<keyword evidence="4 6" id="KW-0699">rRNA-binding</keyword>
<dbReference type="Proteomes" id="UP000177029">
    <property type="component" value="Unassembled WGS sequence"/>
</dbReference>
<gene>
    <name evidence="4" type="primary">rplF</name>
    <name evidence="8" type="ORF">A2755_01850</name>
</gene>
<dbReference type="HAMAP" id="MF_01365_B">
    <property type="entry name" value="Ribosomal_uL6_B"/>
    <property type="match status" value="1"/>
</dbReference>
<dbReference type="GO" id="GO:0003735">
    <property type="term" value="F:structural constituent of ribosome"/>
    <property type="evidence" value="ECO:0007669"/>
    <property type="project" value="UniProtKB-UniRule"/>
</dbReference>
<keyword evidence="3 4" id="KW-0687">Ribonucleoprotein</keyword>
<dbReference type="STRING" id="1802555.A2755_01850"/>
<dbReference type="EMBL" id="MGIP01000014">
    <property type="protein sequence ID" value="OGM90925.1"/>
    <property type="molecule type" value="Genomic_DNA"/>
</dbReference>
<evidence type="ECO:0000256" key="3">
    <source>
        <dbReference type="ARBA" id="ARBA00023274"/>
    </source>
</evidence>
<evidence type="ECO:0000313" key="8">
    <source>
        <dbReference type="EMBL" id="OGM90925.1"/>
    </source>
</evidence>
<comment type="similarity">
    <text evidence="1 4 5">Belongs to the universal ribosomal protein uL6 family.</text>
</comment>
<dbReference type="AlphaFoldDB" id="A0A1F8DSX1"/>
<comment type="function">
    <text evidence="4 6">This protein binds to the 23S rRNA, and is important in its secondary structure. It is located near the subunit interface in the base of the L7/L12 stalk, and near the tRNA binding site of the peptidyltransferase center.</text>
</comment>
<dbReference type="PANTHER" id="PTHR11655">
    <property type="entry name" value="60S/50S RIBOSOMAL PROTEIN L6/L9"/>
    <property type="match status" value="1"/>
</dbReference>
<sequence length="180" mass="19622">MSKIGKKPIEIPEGVHVEFADESYEVTAAKGTLHVPKMRGVEVTQSGNAITFQTSSSDKQARMNWGTQRSLLQGAIIGVTEGYTKTLEMEGVGFRAAVQGQNLELRVGFSHPVVFPIPEGITITVEKNKITVTGINKEKVGQTAANIRKIKKPEPYLGKGIRYEGEIIRRKAGKKAATTK</sequence>
<dbReference type="InterPro" id="IPR000702">
    <property type="entry name" value="Ribosomal_uL6-like"/>
</dbReference>
<dbReference type="GO" id="GO:0019843">
    <property type="term" value="F:rRNA binding"/>
    <property type="evidence" value="ECO:0007669"/>
    <property type="project" value="UniProtKB-UniRule"/>
</dbReference>
<dbReference type="PIRSF" id="PIRSF002162">
    <property type="entry name" value="Ribosomal_L6"/>
    <property type="match status" value="1"/>
</dbReference>
<dbReference type="InterPro" id="IPR036789">
    <property type="entry name" value="Ribosomal_uL6-like_a/b-dom_sf"/>
</dbReference>
<dbReference type="NCBIfam" id="TIGR03654">
    <property type="entry name" value="L6_bact"/>
    <property type="match status" value="1"/>
</dbReference>
<keyword evidence="2 4" id="KW-0689">Ribosomal protein</keyword>
<dbReference type="SUPFAM" id="SSF56053">
    <property type="entry name" value="Ribosomal protein L6"/>
    <property type="match status" value="2"/>
</dbReference>
<protein>
    <recommendedName>
        <fullName evidence="4">Large ribosomal subunit protein uL6</fullName>
    </recommendedName>
</protein>
<evidence type="ECO:0000256" key="5">
    <source>
        <dbReference type="RuleBase" id="RU003869"/>
    </source>
</evidence>
<name>A0A1F8DSX1_9BACT</name>
<dbReference type="PANTHER" id="PTHR11655:SF14">
    <property type="entry name" value="LARGE RIBOSOMAL SUBUNIT PROTEIN UL6M"/>
    <property type="match status" value="1"/>
</dbReference>
<dbReference type="FunFam" id="3.90.930.12:FF:000001">
    <property type="entry name" value="50S ribosomal protein L6"/>
    <property type="match status" value="1"/>
</dbReference>
<dbReference type="GO" id="GO:0002181">
    <property type="term" value="P:cytoplasmic translation"/>
    <property type="evidence" value="ECO:0007669"/>
    <property type="project" value="TreeGrafter"/>
</dbReference>
<evidence type="ECO:0000256" key="6">
    <source>
        <dbReference type="RuleBase" id="RU003870"/>
    </source>
</evidence>
<dbReference type="Pfam" id="PF00347">
    <property type="entry name" value="Ribosomal_L6"/>
    <property type="match status" value="2"/>
</dbReference>
<evidence type="ECO:0000259" key="7">
    <source>
        <dbReference type="Pfam" id="PF00347"/>
    </source>
</evidence>
<accession>A0A1F8DSX1</accession>
<dbReference type="Gene3D" id="3.90.930.12">
    <property type="entry name" value="Ribosomal protein L6, alpha-beta domain"/>
    <property type="match status" value="2"/>
</dbReference>
<evidence type="ECO:0000256" key="1">
    <source>
        <dbReference type="ARBA" id="ARBA00009356"/>
    </source>
</evidence>
<evidence type="ECO:0000256" key="4">
    <source>
        <dbReference type="HAMAP-Rule" id="MF_01365"/>
    </source>
</evidence>
<dbReference type="InterPro" id="IPR020040">
    <property type="entry name" value="Ribosomal_uL6_a/b-dom"/>
</dbReference>
<comment type="caution">
    <text evidence="8">The sequence shown here is derived from an EMBL/GenBank/DDBJ whole genome shotgun (WGS) entry which is preliminary data.</text>
</comment>
<feature type="domain" description="Large ribosomal subunit protein uL6 alpha-beta" evidence="7">
    <location>
        <begin position="91"/>
        <end position="163"/>
    </location>
</feature>
<comment type="subunit">
    <text evidence="4">Part of the 50S ribosomal subunit.</text>
</comment>
<dbReference type="PRINTS" id="PR00059">
    <property type="entry name" value="RIBOSOMALL6"/>
</dbReference>
<organism evidence="8 9">
    <name type="scientific">Candidatus Wolfebacteria bacterium RIFCSPHIGHO2_01_FULL_48_22</name>
    <dbReference type="NCBI Taxonomy" id="1802555"/>
    <lineage>
        <taxon>Bacteria</taxon>
        <taxon>Candidatus Wolfeibacteriota</taxon>
    </lineage>
</organism>
<reference evidence="8 9" key="1">
    <citation type="journal article" date="2016" name="Nat. Commun.">
        <title>Thousands of microbial genomes shed light on interconnected biogeochemical processes in an aquifer system.</title>
        <authorList>
            <person name="Anantharaman K."/>
            <person name="Brown C.T."/>
            <person name="Hug L.A."/>
            <person name="Sharon I."/>
            <person name="Castelle C.J."/>
            <person name="Probst A.J."/>
            <person name="Thomas B.C."/>
            <person name="Singh A."/>
            <person name="Wilkins M.J."/>
            <person name="Karaoz U."/>
            <person name="Brodie E.L."/>
            <person name="Williams K.H."/>
            <person name="Hubbard S.S."/>
            <person name="Banfield J.F."/>
        </authorList>
    </citation>
    <scope>NUCLEOTIDE SEQUENCE [LARGE SCALE GENOMIC DNA]</scope>
</reference>
<evidence type="ECO:0000256" key="2">
    <source>
        <dbReference type="ARBA" id="ARBA00022980"/>
    </source>
</evidence>
<dbReference type="GO" id="GO:0022625">
    <property type="term" value="C:cytosolic large ribosomal subunit"/>
    <property type="evidence" value="ECO:0007669"/>
    <property type="project" value="UniProtKB-UniRule"/>
</dbReference>